<accession>A0AA42CA13</accession>
<dbReference type="Pfam" id="PF00082">
    <property type="entry name" value="Peptidase_S8"/>
    <property type="match status" value="1"/>
</dbReference>
<reference evidence="8" key="1">
    <citation type="submission" date="2022-10" db="EMBL/GenBank/DDBJ databases">
        <title>Gaoshiqiia sediminis gen. nov., sp. nov., isolated from coastal sediment.</title>
        <authorList>
            <person name="Yu W.X."/>
            <person name="Mu D.S."/>
            <person name="Du J.Z."/>
            <person name="Liang Y.Q."/>
        </authorList>
    </citation>
    <scope>NUCLEOTIDE SEQUENCE</scope>
    <source>
        <strain evidence="8">A06</strain>
    </source>
</reference>
<dbReference type="Proteomes" id="UP001163821">
    <property type="component" value="Unassembled WGS sequence"/>
</dbReference>
<dbReference type="SUPFAM" id="SSF54897">
    <property type="entry name" value="Protease propeptides/inhibitors"/>
    <property type="match status" value="1"/>
</dbReference>
<dbReference type="GO" id="GO:0006508">
    <property type="term" value="P:proteolysis"/>
    <property type="evidence" value="ECO:0007669"/>
    <property type="project" value="UniProtKB-KW"/>
</dbReference>
<evidence type="ECO:0000259" key="6">
    <source>
        <dbReference type="Pfam" id="PF00082"/>
    </source>
</evidence>
<comment type="caution">
    <text evidence="8">The sequence shown here is derived from an EMBL/GenBank/DDBJ whole genome shotgun (WGS) entry which is preliminary data.</text>
</comment>
<protein>
    <submittedName>
        <fullName evidence="8">S8 family peptidase</fullName>
    </submittedName>
</protein>
<dbReference type="AlphaFoldDB" id="A0AA42CA13"/>
<dbReference type="EMBL" id="JAPAAF010000009">
    <property type="protein sequence ID" value="MCW0482870.1"/>
    <property type="molecule type" value="Genomic_DNA"/>
</dbReference>
<dbReference type="Gene3D" id="3.40.50.200">
    <property type="entry name" value="Peptidase S8/S53 domain"/>
    <property type="match status" value="1"/>
</dbReference>
<keyword evidence="3 5" id="KW-0378">Hydrolase</keyword>
<dbReference type="GO" id="GO:0004252">
    <property type="term" value="F:serine-type endopeptidase activity"/>
    <property type="evidence" value="ECO:0007669"/>
    <property type="project" value="UniProtKB-UniRule"/>
</dbReference>
<dbReference type="PANTHER" id="PTHR43806">
    <property type="entry name" value="PEPTIDASE S8"/>
    <property type="match status" value="1"/>
</dbReference>
<dbReference type="PROSITE" id="PS51892">
    <property type="entry name" value="SUBTILASE"/>
    <property type="match status" value="1"/>
</dbReference>
<evidence type="ECO:0000256" key="5">
    <source>
        <dbReference type="PROSITE-ProRule" id="PRU01240"/>
    </source>
</evidence>
<dbReference type="RefSeq" id="WP_282591471.1">
    <property type="nucleotide sequence ID" value="NZ_JAPAAF010000009.1"/>
</dbReference>
<feature type="active site" description="Charge relay system" evidence="5">
    <location>
        <position position="207"/>
    </location>
</feature>
<comment type="similarity">
    <text evidence="1 5">Belongs to the peptidase S8 family.</text>
</comment>
<sequence>MRLKSLNQLTRIFLILLTIGLFHSCESTFEEEIGTDAALNLKSASTNAKSYIVQIDDQELNLQLESEKAYQKRTEKVQAVIAKIMKRNGIADGELGFVYSTAITGFSVKIPSGQLKKLEADMAVKHIEEDHVITLGPIQTYKVKPPTPIAQVVPWGITRVGGGVSSIFATAWVIDSGIDLDHPDLNVDASGGANFSTDKTLDDLNGHGTHVAGTIAALNNTVGVIGVAPGAKVVPVKVLNRRGSGSYSAVIAGVDFVAAHGTSGDVANMSLGGPTSILLDQAVLNASALVKFSLAAGNEADDAVNYSPARVNGTNIYTISAMDKTDVFAYFSNYGNPPVDYCTPGVSIYSTYKGGGYATLSGTSMAAPHAAGLLLLGTIHQDGFVINDPDENADPIAHK</sequence>
<keyword evidence="2 5" id="KW-0645">Protease</keyword>
<evidence type="ECO:0000313" key="8">
    <source>
        <dbReference type="EMBL" id="MCW0482870.1"/>
    </source>
</evidence>
<dbReference type="InterPro" id="IPR050131">
    <property type="entry name" value="Peptidase_S8_subtilisin-like"/>
</dbReference>
<dbReference type="InterPro" id="IPR010259">
    <property type="entry name" value="S8pro/Inhibitor_I9"/>
</dbReference>
<keyword evidence="9" id="KW-1185">Reference proteome</keyword>
<dbReference type="InterPro" id="IPR000209">
    <property type="entry name" value="Peptidase_S8/S53_dom"/>
</dbReference>
<dbReference type="GO" id="GO:0005615">
    <property type="term" value="C:extracellular space"/>
    <property type="evidence" value="ECO:0007669"/>
    <property type="project" value="TreeGrafter"/>
</dbReference>
<evidence type="ECO:0000259" key="7">
    <source>
        <dbReference type="Pfam" id="PF05922"/>
    </source>
</evidence>
<organism evidence="8 9">
    <name type="scientific">Gaoshiqia sediminis</name>
    <dbReference type="NCBI Taxonomy" id="2986998"/>
    <lineage>
        <taxon>Bacteria</taxon>
        <taxon>Pseudomonadati</taxon>
        <taxon>Bacteroidota</taxon>
        <taxon>Bacteroidia</taxon>
        <taxon>Marinilabiliales</taxon>
        <taxon>Prolixibacteraceae</taxon>
        <taxon>Gaoshiqia</taxon>
    </lineage>
</organism>
<dbReference type="InterPro" id="IPR036852">
    <property type="entry name" value="Peptidase_S8/S53_dom_sf"/>
</dbReference>
<gene>
    <name evidence="8" type="ORF">N2K84_09040</name>
</gene>
<evidence type="ECO:0000256" key="3">
    <source>
        <dbReference type="ARBA" id="ARBA00022801"/>
    </source>
</evidence>
<dbReference type="PRINTS" id="PR00723">
    <property type="entry name" value="SUBTILISIN"/>
</dbReference>
<dbReference type="CDD" id="cd04077">
    <property type="entry name" value="Peptidases_S8_PCSK9_ProteinaseK_like"/>
    <property type="match status" value="1"/>
</dbReference>
<evidence type="ECO:0000313" key="9">
    <source>
        <dbReference type="Proteomes" id="UP001163821"/>
    </source>
</evidence>
<dbReference type="Gene3D" id="3.30.70.80">
    <property type="entry name" value="Peptidase S8 propeptide/proteinase inhibitor I9"/>
    <property type="match status" value="1"/>
</dbReference>
<dbReference type="InterPro" id="IPR034193">
    <property type="entry name" value="PCSK9_ProteinaseK-like"/>
</dbReference>
<proteinExistence type="inferred from homology"/>
<feature type="domain" description="Inhibitor I9" evidence="7">
    <location>
        <begin position="50"/>
        <end position="135"/>
    </location>
</feature>
<dbReference type="PANTHER" id="PTHR43806:SF11">
    <property type="entry name" value="CEREVISIN-RELATED"/>
    <property type="match status" value="1"/>
</dbReference>
<feature type="domain" description="Peptidase S8/S53" evidence="6">
    <location>
        <begin position="173"/>
        <end position="375"/>
    </location>
</feature>
<dbReference type="SUPFAM" id="SSF52743">
    <property type="entry name" value="Subtilisin-like"/>
    <property type="match status" value="1"/>
</dbReference>
<dbReference type="InterPro" id="IPR015500">
    <property type="entry name" value="Peptidase_S8_subtilisin-rel"/>
</dbReference>
<dbReference type="InterPro" id="IPR022398">
    <property type="entry name" value="Peptidase_S8_His-AS"/>
</dbReference>
<dbReference type="PROSITE" id="PS00137">
    <property type="entry name" value="SUBTILASE_HIS"/>
    <property type="match status" value="1"/>
</dbReference>
<feature type="active site" description="Charge relay system" evidence="5">
    <location>
        <position position="175"/>
    </location>
</feature>
<dbReference type="InterPro" id="IPR037045">
    <property type="entry name" value="S8pro/Inhibitor_I9_sf"/>
</dbReference>
<feature type="active site" description="Charge relay system" evidence="5">
    <location>
        <position position="364"/>
    </location>
</feature>
<evidence type="ECO:0000256" key="2">
    <source>
        <dbReference type="ARBA" id="ARBA00022670"/>
    </source>
</evidence>
<dbReference type="InterPro" id="IPR023828">
    <property type="entry name" value="Peptidase_S8_Ser-AS"/>
</dbReference>
<evidence type="ECO:0000256" key="4">
    <source>
        <dbReference type="ARBA" id="ARBA00022825"/>
    </source>
</evidence>
<dbReference type="Pfam" id="PF05922">
    <property type="entry name" value="Inhibitor_I9"/>
    <property type="match status" value="1"/>
</dbReference>
<dbReference type="PROSITE" id="PS00138">
    <property type="entry name" value="SUBTILASE_SER"/>
    <property type="match status" value="1"/>
</dbReference>
<evidence type="ECO:0000256" key="1">
    <source>
        <dbReference type="ARBA" id="ARBA00011073"/>
    </source>
</evidence>
<name>A0AA42CA13_9BACT</name>
<keyword evidence="4 5" id="KW-0720">Serine protease</keyword>